<keyword evidence="1" id="KW-0732">Signal</keyword>
<evidence type="ECO:0000313" key="3">
    <source>
        <dbReference type="EMBL" id="EGT50719.1"/>
    </source>
</evidence>
<feature type="signal peptide" evidence="1">
    <location>
        <begin position="1"/>
        <end position="16"/>
    </location>
</feature>
<dbReference type="AlphaFoldDB" id="G0PBY2"/>
<name>G0PBY2_CAEBE</name>
<dbReference type="EMBL" id="GL380223">
    <property type="protein sequence ID" value="EGT50719.1"/>
    <property type="molecule type" value="Genomic_DNA"/>
</dbReference>
<feature type="domain" description="PAN-3" evidence="2">
    <location>
        <begin position="4"/>
        <end position="134"/>
    </location>
</feature>
<dbReference type="eggNOG" id="ENOG502TIPK">
    <property type="taxonomic scope" value="Eukaryota"/>
</dbReference>
<accession>G0PBY2</accession>
<evidence type="ECO:0000313" key="4">
    <source>
        <dbReference type="Proteomes" id="UP000008068"/>
    </source>
</evidence>
<keyword evidence="4" id="KW-1185">Reference proteome</keyword>
<dbReference type="OMA" id="NDAYCAN"/>
<feature type="chain" id="PRO_5003406716" description="PAN-3 domain-containing protein" evidence="1">
    <location>
        <begin position="17"/>
        <end position="204"/>
    </location>
</feature>
<dbReference type="Pfam" id="PF08277">
    <property type="entry name" value="PAN_3"/>
    <property type="match status" value="1"/>
</dbReference>
<gene>
    <name evidence="3" type="ORF">CAEBREN_02407</name>
</gene>
<evidence type="ECO:0000259" key="2">
    <source>
        <dbReference type="SMART" id="SM00605"/>
    </source>
</evidence>
<organism evidence="4">
    <name type="scientific">Caenorhabditis brenneri</name>
    <name type="common">Nematode worm</name>
    <dbReference type="NCBI Taxonomy" id="135651"/>
    <lineage>
        <taxon>Eukaryota</taxon>
        <taxon>Metazoa</taxon>
        <taxon>Ecdysozoa</taxon>
        <taxon>Nematoda</taxon>
        <taxon>Chromadorea</taxon>
        <taxon>Rhabditida</taxon>
        <taxon>Rhabditina</taxon>
        <taxon>Rhabditomorpha</taxon>
        <taxon>Rhabditoidea</taxon>
        <taxon>Rhabditidae</taxon>
        <taxon>Peloderinae</taxon>
        <taxon>Caenorhabditis</taxon>
    </lineage>
</organism>
<dbReference type="FunCoup" id="G0PBY2">
    <property type="interactions" value="1174"/>
</dbReference>
<dbReference type="InterPro" id="IPR006583">
    <property type="entry name" value="PAN-3_domain"/>
</dbReference>
<protein>
    <recommendedName>
        <fullName evidence="2">PAN-3 domain-containing protein</fullName>
    </recommendedName>
</protein>
<dbReference type="SMART" id="SM00605">
    <property type="entry name" value="CW"/>
    <property type="match status" value="1"/>
</dbReference>
<dbReference type="PANTHER" id="PTHR47629">
    <property type="entry name" value="C-TYPE LECTIN-RELATED"/>
    <property type="match status" value="1"/>
</dbReference>
<evidence type="ECO:0000256" key="1">
    <source>
        <dbReference type="SAM" id="SignalP"/>
    </source>
</evidence>
<dbReference type="Proteomes" id="UP000008068">
    <property type="component" value="Unassembled WGS sequence"/>
</dbReference>
<reference evidence="4" key="1">
    <citation type="submission" date="2011-07" db="EMBL/GenBank/DDBJ databases">
        <authorList>
            <consortium name="Caenorhabditis brenneri Sequencing and Analysis Consortium"/>
            <person name="Wilson R.K."/>
        </authorList>
    </citation>
    <scope>NUCLEOTIDE SEQUENCE [LARGE SCALE GENOMIC DNA]</scope>
    <source>
        <strain evidence="4">PB2801</strain>
    </source>
</reference>
<sequence>MLIFCVFFLFFTVSNGQNYQKMVLIYGEPTVGNGYSTHEISWEQCYSMCYWDTNCSLSYYYSSHCTLYQYGNYSIKQLTSSDEKLIAVKRNLTTDTCPTKPAGTDSYGDNNTLYINRITSDGTYWNITYSITSPCDIGTKLFRRDNYWVCVGVKLFKDCSPYEDARKMCNQSGWESITGPFSSEEMTYFLNQKGGYHMSLTPFL</sequence>
<proteinExistence type="predicted"/>
<dbReference type="InParanoid" id="G0PBY2"/>
<dbReference type="PANTHER" id="PTHR47629:SF6">
    <property type="entry name" value="CW DOMAIN-CONTAINING PROTEIN-RELATED"/>
    <property type="match status" value="1"/>
</dbReference>
<dbReference type="HOGENOM" id="CLU_045736_5_1_1"/>